<dbReference type="CDD" id="cd00130">
    <property type="entry name" value="PAS"/>
    <property type="match status" value="1"/>
</dbReference>
<dbReference type="InterPro" id="IPR000014">
    <property type="entry name" value="PAS"/>
</dbReference>
<dbReference type="InterPro" id="IPR003661">
    <property type="entry name" value="HisK_dim/P_dom"/>
</dbReference>
<dbReference type="SMART" id="SM00448">
    <property type="entry name" value="REC"/>
    <property type="match status" value="1"/>
</dbReference>
<dbReference type="EC" id="2.7.13.3" evidence="2"/>
<dbReference type="AlphaFoldDB" id="A0A059DXH8"/>
<reference evidence="14 15" key="1">
    <citation type="journal article" date="2014" name="Antonie Van Leeuwenhoek">
        <title>Hyphomonas beringensis sp. nov. and Hyphomonas chukchiensis sp. nov., isolated from surface seawater of the Bering Sea and Chukchi Sea.</title>
        <authorList>
            <person name="Li C."/>
            <person name="Lai Q."/>
            <person name="Li G."/>
            <person name="Dong C."/>
            <person name="Wang J."/>
            <person name="Liao Y."/>
            <person name="Shao Z."/>
        </authorList>
    </citation>
    <scope>NUCLEOTIDE SEQUENCE [LARGE SCALE GENOMIC DNA]</scope>
    <source>
        <strain evidence="14 15">22II1-22F38</strain>
    </source>
</reference>
<dbReference type="GO" id="GO:0000155">
    <property type="term" value="F:phosphorelay sensor kinase activity"/>
    <property type="evidence" value="ECO:0007669"/>
    <property type="project" value="InterPro"/>
</dbReference>
<evidence type="ECO:0000256" key="5">
    <source>
        <dbReference type="ARBA" id="ARBA00022741"/>
    </source>
</evidence>
<dbReference type="Gene3D" id="3.30.565.10">
    <property type="entry name" value="Histidine kinase-like ATPase, C-terminal domain"/>
    <property type="match status" value="1"/>
</dbReference>
<dbReference type="InterPro" id="IPR036890">
    <property type="entry name" value="HATPase_C_sf"/>
</dbReference>
<keyword evidence="7" id="KW-0067">ATP-binding</keyword>
<dbReference type="Pfam" id="PF00072">
    <property type="entry name" value="Response_reg"/>
    <property type="match status" value="1"/>
</dbReference>
<feature type="domain" description="Response regulatory" evidence="12">
    <location>
        <begin position="436"/>
        <end position="547"/>
    </location>
</feature>
<dbReference type="PANTHER" id="PTHR43065">
    <property type="entry name" value="SENSOR HISTIDINE KINASE"/>
    <property type="match status" value="1"/>
</dbReference>
<sequence length="556" mass="61314">MLSEHDDQIARLKRKLEREASARAAAEELLEQRSAELYEISEQLRTEALQVQHLSTAIDVSADGVAITDKDGYYTYMNPTHASMFGYAQAQECIGKPWSMMYNRDTLLRFEKDIFPLFQQNGYWRGEVTGRANDGSKVHQDLSLTALSDGGILCSTRDIGIIRRREAQREQLHEMLLDAERRDALGRMAKSVGHDFANILAIINASAQLLTDKMQADLYDILVDRIIQSCRQANELVDDLMNFDTAPEQKMCALNDLVRDVGDLNSNQFLATQGFEVLVTSEKLVCETDPTLFSRMVFNLVKNAREAIEEDGNVCLSLELISEQTDIEPHFSPSAFIERGECNAYPAARLIVRDDGAGMSQKALDTAFIPFQSTKGTGRGLGLTTVDALLQGQPGRMQAFSRPGEGVWIVIDLPLGAALSPAPSVIDRDVHTTPKGAMVVDDDRFQADLVTGLLKEFGWDAVCFYDPLEALSVFKVAPSAFGLIITDRRMPQMSGDDLVPQLLEIQPDIPIILSSGALASPLPAGLAGTLPKPVSRETLWATLDYIGLKAPLESQD</sequence>
<keyword evidence="3 9" id="KW-0597">Phosphoprotein</keyword>
<dbReference type="PROSITE" id="PS50112">
    <property type="entry name" value="PAS"/>
    <property type="match status" value="1"/>
</dbReference>
<evidence type="ECO:0000256" key="7">
    <source>
        <dbReference type="ARBA" id="ARBA00022840"/>
    </source>
</evidence>
<evidence type="ECO:0000256" key="9">
    <source>
        <dbReference type="PROSITE-ProRule" id="PRU00169"/>
    </source>
</evidence>
<dbReference type="InterPro" id="IPR011006">
    <property type="entry name" value="CheY-like_superfamily"/>
</dbReference>
<name>A0A059DXH8_9PROT</name>
<dbReference type="SMART" id="SM00388">
    <property type="entry name" value="HisKA"/>
    <property type="match status" value="1"/>
</dbReference>
<dbReference type="Proteomes" id="UP000024547">
    <property type="component" value="Unassembled WGS sequence"/>
</dbReference>
<evidence type="ECO:0000256" key="10">
    <source>
        <dbReference type="SAM" id="Coils"/>
    </source>
</evidence>
<evidence type="ECO:0000256" key="2">
    <source>
        <dbReference type="ARBA" id="ARBA00012438"/>
    </source>
</evidence>
<dbReference type="RefSeq" id="WP_035555323.1">
    <property type="nucleotide sequence ID" value="NZ_CAMYIB010000016.1"/>
</dbReference>
<dbReference type="SUPFAM" id="SSF55874">
    <property type="entry name" value="ATPase domain of HSP90 chaperone/DNA topoisomerase II/histidine kinase"/>
    <property type="match status" value="1"/>
</dbReference>
<dbReference type="GO" id="GO:0006355">
    <property type="term" value="P:regulation of DNA-templated transcription"/>
    <property type="evidence" value="ECO:0007669"/>
    <property type="project" value="InterPro"/>
</dbReference>
<dbReference type="PROSITE" id="PS50110">
    <property type="entry name" value="RESPONSE_REGULATORY"/>
    <property type="match status" value="1"/>
</dbReference>
<dbReference type="Pfam" id="PF00512">
    <property type="entry name" value="HisKA"/>
    <property type="match status" value="1"/>
</dbReference>
<dbReference type="PROSITE" id="PS50109">
    <property type="entry name" value="HIS_KIN"/>
    <property type="match status" value="1"/>
</dbReference>
<evidence type="ECO:0000259" key="12">
    <source>
        <dbReference type="PROSITE" id="PS50110"/>
    </source>
</evidence>
<evidence type="ECO:0000256" key="4">
    <source>
        <dbReference type="ARBA" id="ARBA00022679"/>
    </source>
</evidence>
<evidence type="ECO:0000259" key="13">
    <source>
        <dbReference type="PROSITE" id="PS50112"/>
    </source>
</evidence>
<dbReference type="SUPFAM" id="SSF55785">
    <property type="entry name" value="PYP-like sensor domain (PAS domain)"/>
    <property type="match status" value="1"/>
</dbReference>
<proteinExistence type="predicted"/>
<dbReference type="eggNOG" id="COG5000">
    <property type="taxonomic scope" value="Bacteria"/>
</dbReference>
<dbReference type="NCBIfam" id="TIGR00229">
    <property type="entry name" value="sensory_box"/>
    <property type="match status" value="1"/>
</dbReference>
<dbReference type="InterPro" id="IPR001789">
    <property type="entry name" value="Sig_transdc_resp-reg_receiver"/>
</dbReference>
<dbReference type="Gene3D" id="1.10.287.130">
    <property type="match status" value="1"/>
</dbReference>
<keyword evidence="5" id="KW-0547">Nucleotide-binding</keyword>
<keyword evidence="6" id="KW-0418">Kinase</keyword>
<dbReference type="Gene3D" id="3.40.50.2300">
    <property type="match status" value="1"/>
</dbReference>
<dbReference type="SMART" id="SM00091">
    <property type="entry name" value="PAS"/>
    <property type="match status" value="1"/>
</dbReference>
<dbReference type="Gene3D" id="3.30.450.20">
    <property type="entry name" value="PAS domain"/>
    <property type="match status" value="1"/>
</dbReference>
<dbReference type="PANTHER" id="PTHR43065:SF42">
    <property type="entry name" value="TWO-COMPONENT SENSOR PPRA"/>
    <property type="match status" value="1"/>
</dbReference>
<dbReference type="InterPro" id="IPR013767">
    <property type="entry name" value="PAS_fold"/>
</dbReference>
<dbReference type="InterPro" id="IPR003594">
    <property type="entry name" value="HATPase_dom"/>
</dbReference>
<dbReference type="CDD" id="cd00082">
    <property type="entry name" value="HisKA"/>
    <property type="match status" value="1"/>
</dbReference>
<feature type="domain" description="Histidine kinase" evidence="11">
    <location>
        <begin position="191"/>
        <end position="417"/>
    </location>
</feature>
<keyword evidence="15" id="KW-1185">Reference proteome</keyword>
<keyword evidence="8" id="KW-0902">Two-component regulatory system</keyword>
<evidence type="ECO:0000256" key="6">
    <source>
        <dbReference type="ARBA" id="ARBA00022777"/>
    </source>
</evidence>
<evidence type="ECO:0000313" key="14">
    <source>
        <dbReference type="EMBL" id="KCZ58111.1"/>
    </source>
</evidence>
<dbReference type="InterPro" id="IPR005467">
    <property type="entry name" value="His_kinase_dom"/>
</dbReference>
<dbReference type="InterPro" id="IPR004358">
    <property type="entry name" value="Sig_transdc_His_kin-like_C"/>
</dbReference>
<evidence type="ECO:0000313" key="15">
    <source>
        <dbReference type="Proteomes" id="UP000024547"/>
    </source>
</evidence>
<dbReference type="InterPro" id="IPR035965">
    <property type="entry name" value="PAS-like_dom_sf"/>
</dbReference>
<evidence type="ECO:0000256" key="1">
    <source>
        <dbReference type="ARBA" id="ARBA00000085"/>
    </source>
</evidence>
<dbReference type="PATRIC" id="fig|1280948.3.peg.3407"/>
<dbReference type="GO" id="GO:0005524">
    <property type="term" value="F:ATP binding"/>
    <property type="evidence" value="ECO:0007669"/>
    <property type="project" value="UniProtKB-KW"/>
</dbReference>
<evidence type="ECO:0000259" key="11">
    <source>
        <dbReference type="PROSITE" id="PS50109"/>
    </source>
</evidence>
<dbReference type="PRINTS" id="PR00344">
    <property type="entry name" value="BCTRLSENSOR"/>
</dbReference>
<dbReference type="SUPFAM" id="SSF47384">
    <property type="entry name" value="Homodimeric domain of signal transducing histidine kinase"/>
    <property type="match status" value="1"/>
</dbReference>
<dbReference type="STRING" id="1280948.HY36_11430"/>
<dbReference type="InterPro" id="IPR036097">
    <property type="entry name" value="HisK_dim/P_sf"/>
</dbReference>
<keyword evidence="10" id="KW-0175">Coiled coil</keyword>
<evidence type="ECO:0000256" key="8">
    <source>
        <dbReference type="ARBA" id="ARBA00023012"/>
    </source>
</evidence>
<comment type="catalytic activity">
    <reaction evidence="1">
        <text>ATP + protein L-histidine = ADP + protein N-phospho-L-histidine.</text>
        <dbReference type="EC" id="2.7.13.3"/>
    </reaction>
</comment>
<evidence type="ECO:0000256" key="3">
    <source>
        <dbReference type="ARBA" id="ARBA00022553"/>
    </source>
</evidence>
<protein>
    <recommendedName>
        <fullName evidence="2">histidine kinase</fullName>
        <ecNumber evidence="2">2.7.13.3</ecNumber>
    </recommendedName>
</protein>
<dbReference type="Pfam" id="PF02518">
    <property type="entry name" value="HATPase_c"/>
    <property type="match status" value="1"/>
</dbReference>
<dbReference type="GeneID" id="92500880"/>
<dbReference type="EMBL" id="AWFH01000062">
    <property type="protein sequence ID" value="KCZ58111.1"/>
    <property type="molecule type" value="Genomic_DNA"/>
</dbReference>
<dbReference type="CDD" id="cd00156">
    <property type="entry name" value="REC"/>
    <property type="match status" value="1"/>
</dbReference>
<dbReference type="eggNOG" id="COG4567">
    <property type="taxonomic scope" value="Bacteria"/>
</dbReference>
<organism evidence="14 15">
    <name type="scientific">Hyphomonas atlantica</name>
    <dbReference type="NCBI Taxonomy" id="1280948"/>
    <lineage>
        <taxon>Bacteria</taxon>
        <taxon>Pseudomonadati</taxon>
        <taxon>Pseudomonadota</taxon>
        <taxon>Alphaproteobacteria</taxon>
        <taxon>Hyphomonadales</taxon>
        <taxon>Hyphomonadaceae</taxon>
        <taxon>Hyphomonas</taxon>
    </lineage>
</organism>
<keyword evidence="4" id="KW-0808">Transferase</keyword>
<comment type="caution">
    <text evidence="14">The sequence shown here is derived from an EMBL/GenBank/DDBJ whole genome shotgun (WGS) entry which is preliminary data.</text>
</comment>
<dbReference type="SMART" id="SM00387">
    <property type="entry name" value="HATPase_c"/>
    <property type="match status" value="1"/>
</dbReference>
<dbReference type="Pfam" id="PF00989">
    <property type="entry name" value="PAS"/>
    <property type="match status" value="1"/>
</dbReference>
<gene>
    <name evidence="14" type="ORF">HY36_11430</name>
</gene>
<accession>A0A059DXH8</accession>
<feature type="domain" description="PAS" evidence="13">
    <location>
        <begin position="50"/>
        <end position="91"/>
    </location>
</feature>
<dbReference type="SUPFAM" id="SSF52172">
    <property type="entry name" value="CheY-like"/>
    <property type="match status" value="1"/>
</dbReference>
<feature type="coiled-coil region" evidence="10">
    <location>
        <begin position="2"/>
        <end position="32"/>
    </location>
</feature>
<feature type="modified residue" description="4-aspartylphosphate" evidence="9">
    <location>
        <position position="487"/>
    </location>
</feature>